<gene>
    <name evidence="2" type="ORF">EZS27_039758</name>
    <name evidence="3" type="ORF">EZS27_039760</name>
</gene>
<reference evidence="3" key="1">
    <citation type="submission" date="2019-03" db="EMBL/GenBank/DDBJ databases">
        <title>Single cell metagenomics reveals metabolic interactions within the superorganism composed of flagellate Streblomastix strix and complex community of Bacteroidetes bacteria on its surface.</title>
        <authorList>
            <person name="Treitli S.C."/>
            <person name="Kolisko M."/>
            <person name="Husnik F."/>
            <person name="Keeling P."/>
            <person name="Hampl V."/>
        </authorList>
    </citation>
    <scope>NUCLEOTIDE SEQUENCE</scope>
    <source>
        <strain evidence="3">STM</strain>
    </source>
</reference>
<dbReference type="EMBL" id="SNRY01008401">
    <property type="protein sequence ID" value="KAA6308608.1"/>
    <property type="molecule type" value="Genomic_DNA"/>
</dbReference>
<feature type="non-terminal residue" evidence="3">
    <location>
        <position position="26"/>
    </location>
</feature>
<feature type="region of interest" description="Disordered" evidence="1">
    <location>
        <begin position="1"/>
        <end position="26"/>
    </location>
</feature>
<name>A0A5J4PIA7_9ZZZZ</name>
<dbReference type="EMBL" id="SNRY01008401">
    <property type="protein sequence ID" value="KAA6308606.1"/>
    <property type="molecule type" value="Genomic_DNA"/>
</dbReference>
<dbReference type="AlphaFoldDB" id="A0A5J4PIA7"/>
<evidence type="ECO:0000256" key="1">
    <source>
        <dbReference type="SAM" id="MobiDB-lite"/>
    </source>
</evidence>
<accession>A0A5J4PIA7</accession>
<comment type="caution">
    <text evidence="3">The sequence shown here is derived from an EMBL/GenBank/DDBJ whole genome shotgun (WGS) entry which is preliminary data.</text>
</comment>
<evidence type="ECO:0000313" key="2">
    <source>
        <dbReference type="EMBL" id="KAA6308606.1"/>
    </source>
</evidence>
<evidence type="ECO:0000313" key="3">
    <source>
        <dbReference type="EMBL" id="KAA6308608.1"/>
    </source>
</evidence>
<proteinExistence type="predicted"/>
<sequence length="26" mass="3116">MRVSTEKQHPENQRDEISRYAGKNEL</sequence>
<protein>
    <submittedName>
        <fullName evidence="3">Putative DNA-invertase from lambdoid prophage Rac</fullName>
    </submittedName>
</protein>
<organism evidence="3">
    <name type="scientific">termite gut metagenome</name>
    <dbReference type="NCBI Taxonomy" id="433724"/>
    <lineage>
        <taxon>unclassified sequences</taxon>
        <taxon>metagenomes</taxon>
        <taxon>organismal metagenomes</taxon>
    </lineage>
</organism>